<evidence type="ECO:0000313" key="1">
    <source>
        <dbReference type="EMBL" id="VDK25790.1"/>
    </source>
</evidence>
<accession>A0A0M3JDW3</accession>
<keyword evidence="2" id="KW-1185">Reference proteome</keyword>
<reference evidence="1 2" key="2">
    <citation type="submission" date="2018-11" db="EMBL/GenBank/DDBJ databases">
        <authorList>
            <consortium name="Pathogen Informatics"/>
        </authorList>
    </citation>
    <scope>NUCLEOTIDE SEQUENCE [LARGE SCALE GENOMIC DNA]</scope>
</reference>
<proteinExistence type="predicted"/>
<reference evidence="3" key="1">
    <citation type="submission" date="2017-02" db="UniProtKB">
        <authorList>
            <consortium name="WormBaseParasite"/>
        </authorList>
    </citation>
    <scope>IDENTIFICATION</scope>
</reference>
<protein>
    <submittedName>
        <fullName evidence="3">MADS-box domain-containing protein</fullName>
    </submittedName>
</protein>
<sequence>MAVENQIVFNGKYSSNKEKRKVKRLKKYVNEILLLSGEDPSHSLDTADIKTKLHCLREEVASQPQIEFRTNGLRGSRLGSERMLLDCN</sequence>
<dbReference type="AlphaFoldDB" id="A0A0M3JDW3"/>
<dbReference type="EMBL" id="UYRR01011164">
    <property type="protein sequence ID" value="VDK25790.1"/>
    <property type="molecule type" value="Genomic_DNA"/>
</dbReference>
<dbReference type="Proteomes" id="UP000267096">
    <property type="component" value="Unassembled WGS sequence"/>
</dbReference>
<evidence type="ECO:0000313" key="2">
    <source>
        <dbReference type="Proteomes" id="UP000267096"/>
    </source>
</evidence>
<gene>
    <name evidence="1" type="ORF">ASIM_LOCUS5596</name>
</gene>
<name>A0A0M3JDW3_ANISI</name>
<organism evidence="3">
    <name type="scientific">Anisakis simplex</name>
    <name type="common">Herring worm</name>
    <dbReference type="NCBI Taxonomy" id="6269"/>
    <lineage>
        <taxon>Eukaryota</taxon>
        <taxon>Metazoa</taxon>
        <taxon>Ecdysozoa</taxon>
        <taxon>Nematoda</taxon>
        <taxon>Chromadorea</taxon>
        <taxon>Rhabditida</taxon>
        <taxon>Spirurina</taxon>
        <taxon>Ascaridomorpha</taxon>
        <taxon>Ascaridoidea</taxon>
        <taxon>Anisakidae</taxon>
        <taxon>Anisakis</taxon>
        <taxon>Anisakis simplex complex</taxon>
    </lineage>
</organism>
<evidence type="ECO:0000313" key="3">
    <source>
        <dbReference type="WBParaSite" id="ASIM_0000580401-mRNA-1"/>
    </source>
</evidence>
<dbReference type="WBParaSite" id="ASIM_0000580401-mRNA-1">
    <property type="protein sequence ID" value="ASIM_0000580401-mRNA-1"/>
    <property type="gene ID" value="ASIM_0000580401"/>
</dbReference>